<keyword evidence="7 8" id="KW-0472">Membrane</keyword>
<evidence type="ECO:0000256" key="7">
    <source>
        <dbReference type="ARBA" id="ARBA00023136"/>
    </source>
</evidence>
<comment type="similarity">
    <text evidence="2">Belongs to the MreD family.</text>
</comment>
<dbReference type="Proteomes" id="UP000675284">
    <property type="component" value="Unassembled WGS sequence"/>
</dbReference>
<evidence type="ECO:0000256" key="1">
    <source>
        <dbReference type="ARBA" id="ARBA00004651"/>
    </source>
</evidence>
<evidence type="ECO:0000313" key="10">
    <source>
        <dbReference type="Proteomes" id="UP000675284"/>
    </source>
</evidence>
<keyword evidence="5" id="KW-0133">Cell shape</keyword>
<evidence type="ECO:0000256" key="3">
    <source>
        <dbReference type="ARBA" id="ARBA00022475"/>
    </source>
</evidence>
<reference evidence="9" key="1">
    <citation type="submission" date="2021-04" db="EMBL/GenBank/DDBJ databases">
        <title>Isolation and polyphasic classification of algal microorganism.</title>
        <authorList>
            <person name="Wang S."/>
        </authorList>
    </citation>
    <scope>NUCLEOTIDE SEQUENCE</scope>
    <source>
        <strain evidence="9">720a</strain>
    </source>
</reference>
<keyword evidence="10" id="KW-1185">Reference proteome</keyword>
<feature type="transmembrane region" description="Helical" evidence="8">
    <location>
        <begin position="63"/>
        <end position="91"/>
    </location>
</feature>
<evidence type="ECO:0000256" key="5">
    <source>
        <dbReference type="ARBA" id="ARBA00022960"/>
    </source>
</evidence>
<keyword evidence="3" id="KW-1003">Cell membrane</keyword>
<evidence type="ECO:0000313" key="9">
    <source>
        <dbReference type="EMBL" id="MBR7796953.1"/>
    </source>
</evidence>
<protein>
    <submittedName>
        <fullName evidence="9">Rod shape-determining protein MreD</fullName>
    </submittedName>
</protein>
<dbReference type="NCBIfam" id="TIGR03426">
    <property type="entry name" value="shape_MreD"/>
    <property type="match status" value="1"/>
</dbReference>
<evidence type="ECO:0000256" key="6">
    <source>
        <dbReference type="ARBA" id="ARBA00022989"/>
    </source>
</evidence>
<dbReference type="GO" id="GO:0005886">
    <property type="term" value="C:plasma membrane"/>
    <property type="evidence" value="ECO:0007669"/>
    <property type="project" value="UniProtKB-SubCell"/>
</dbReference>
<proteinExistence type="inferred from homology"/>
<dbReference type="GO" id="GO:0008360">
    <property type="term" value="P:regulation of cell shape"/>
    <property type="evidence" value="ECO:0007669"/>
    <property type="project" value="UniProtKB-KW"/>
</dbReference>
<dbReference type="InterPro" id="IPR007227">
    <property type="entry name" value="Cell_shape_determining_MreD"/>
</dbReference>
<comment type="caution">
    <text evidence="9">The sequence shown here is derived from an EMBL/GenBank/DDBJ whole genome shotgun (WGS) entry which is preliminary data.</text>
</comment>
<sequence length="179" mass="20389">MKRLYLPLILFLLLVLEGVALELLPGNLLTSDLLIVPHWVLIFLVFIAIFYDKDQTYFSVLYALLFGLLIDIVYTDVLGVYMFSYALIIYAVHGFKKLLHGNIYVAMLLGVCGIALADVSIHLIYTVIGKTDMVWKAYLMHRMLPTIGSNLVFLLMLYPIVVKKLTTWGREQLTKSNTI</sequence>
<feature type="transmembrane region" description="Helical" evidence="8">
    <location>
        <begin position="139"/>
        <end position="161"/>
    </location>
</feature>
<feature type="transmembrane region" description="Helical" evidence="8">
    <location>
        <begin position="34"/>
        <end position="51"/>
    </location>
</feature>
<dbReference type="AlphaFoldDB" id="A0A941IAR4"/>
<dbReference type="Pfam" id="PF04093">
    <property type="entry name" value="MreD"/>
    <property type="match status" value="1"/>
</dbReference>
<feature type="transmembrane region" description="Helical" evidence="8">
    <location>
        <begin position="103"/>
        <end position="127"/>
    </location>
</feature>
<comment type="subcellular location">
    <subcellularLocation>
        <location evidence="1">Cell membrane</location>
        <topology evidence="1">Multi-pass membrane protein</topology>
    </subcellularLocation>
</comment>
<evidence type="ECO:0000256" key="4">
    <source>
        <dbReference type="ARBA" id="ARBA00022692"/>
    </source>
</evidence>
<gene>
    <name evidence="9" type="primary">mreD</name>
    <name evidence="9" type="ORF">KCX74_12970</name>
</gene>
<dbReference type="RefSeq" id="WP_026681286.1">
    <property type="nucleotide sequence ID" value="NZ_BAAACY010000171.1"/>
</dbReference>
<accession>A0A941IAR4</accession>
<evidence type="ECO:0000256" key="8">
    <source>
        <dbReference type="SAM" id="Phobius"/>
    </source>
</evidence>
<dbReference type="EMBL" id="JAGSOT010000038">
    <property type="protein sequence ID" value="MBR7796953.1"/>
    <property type="molecule type" value="Genomic_DNA"/>
</dbReference>
<evidence type="ECO:0000256" key="2">
    <source>
        <dbReference type="ARBA" id="ARBA00007776"/>
    </source>
</evidence>
<keyword evidence="6 8" id="KW-1133">Transmembrane helix</keyword>
<organism evidence="9 10">
    <name type="scientific">Virgibacillus salarius</name>
    <dbReference type="NCBI Taxonomy" id="447199"/>
    <lineage>
        <taxon>Bacteria</taxon>
        <taxon>Bacillati</taxon>
        <taxon>Bacillota</taxon>
        <taxon>Bacilli</taxon>
        <taxon>Bacillales</taxon>
        <taxon>Bacillaceae</taxon>
        <taxon>Virgibacillus</taxon>
    </lineage>
</organism>
<keyword evidence="4 8" id="KW-0812">Transmembrane</keyword>
<name>A0A941IAR4_9BACI</name>